<protein>
    <submittedName>
        <fullName evidence="11">Tyrosine-specific transport protein</fullName>
    </submittedName>
</protein>
<evidence type="ECO:0000256" key="8">
    <source>
        <dbReference type="ARBA" id="ARBA00022989"/>
    </source>
</evidence>
<feature type="transmembrane region" description="Helical" evidence="10">
    <location>
        <begin position="335"/>
        <end position="357"/>
    </location>
</feature>
<feature type="transmembrane region" description="Helical" evidence="10">
    <location>
        <begin position="118"/>
        <end position="137"/>
    </location>
</feature>
<evidence type="ECO:0000256" key="3">
    <source>
        <dbReference type="ARBA" id="ARBA00022448"/>
    </source>
</evidence>
<evidence type="ECO:0000256" key="7">
    <source>
        <dbReference type="ARBA" id="ARBA00022970"/>
    </source>
</evidence>
<evidence type="ECO:0000256" key="5">
    <source>
        <dbReference type="ARBA" id="ARBA00022519"/>
    </source>
</evidence>
<keyword evidence="4" id="KW-1003">Cell membrane</keyword>
<gene>
    <name evidence="11" type="ORF">SAMN04487893_102273</name>
</gene>
<evidence type="ECO:0000256" key="4">
    <source>
        <dbReference type="ARBA" id="ARBA00022475"/>
    </source>
</evidence>
<keyword evidence="8 10" id="KW-1133">Transmembrane helix</keyword>
<evidence type="ECO:0000313" key="12">
    <source>
        <dbReference type="Proteomes" id="UP000243887"/>
    </source>
</evidence>
<evidence type="ECO:0000256" key="9">
    <source>
        <dbReference type="ARBA" id="ARBA00023136"/>
    </source>
</evidence>
<keyword evidence="7" id="KW-0029">Amino-acid transport</keyword>
<comment type="subcellular location">
    <subcellularLocation>
        <location evidence="1">Cell inner membrane</location>
        <topology evidence="1">Multi-pass membrane protein</topology>
    </subcellularLocation>
</comment>
<keyword evidence="3" id="KW-0813">Transport</keyword>
<organism evidence="11 12">
    <name type="scientific">Myroides guanonis</name>
    <dbReference type="NCBI Taxonomy" id="1150112"/>
    <lineage>
        <taxon>Bacteria</taxon>
        <taxon>Pseudomonadati</taxon>
        <taxon>Bacteroidota</taxon>
        <taxon>Flavobacteriia</taxon>
        <taxon>Flavobacteriales</taxon>
        <taxon>Flavobacteriaceae</taxon>
        <taxon>Myroides</taxon>
    </lineage>
</organism>
<dbReference type="STRING" id="1150112.SAMN04487893_102273"/>
<evidence type="ECO:0000256" key="6">
    <source>
        <dbReference type="ARBA" id="ARBA00022692"/>
    </source>
</evidence>
<accession>A0A1I3MU87</accession>
<evidence type="ECO:0000313" key="11">
    <source>
        <dbReference type="EMBL" id="SFJ00502.1"/>
    </source>
</evidence>
<proteinExistence type="inferred from homology"/>
<feature type="transmembrane region" description="Helical" evidence="10">
    <location>
        <begin position="149"/>
        <end position="169"/>
    </location>
</feature>
<keyword evidence="5" id="KW-0997">Cell inner membrane</keyword>
<dbReference type="OrthoDB" id="18749at2"/>
<feature type="transmembrane region" description="Helical" evidence="10">
    <location>
        <begin position="33"/>
        <end position="58"/>
    </location>
</feature>
<evidence type="ECO:0000256" key="2">
    <source>
        <dbReference type="ARBA" id="ARBA00005452"/>
    </source>
</evidence>
<feature type="transmembrane region" description="Helical" evidence="10">
    <location>
        <begin position="5"/>
        <end position="27"/>
    </location>
</feature>
<dbReference type="PROSITE" id="PS00594">
    <property type="entry name" value="AROMATIC_AA_PERMEASE_1"/>
    <property type="match status" value="1"/>
</dbReference>
<name>A0A1I3MU87_9FLAO</name>
<dbReference type="Pfam" id="PF03222">
    <property type="entry name" value="Trp_Tyr_perm"/>
    <property type="match status" value="1"/>
</dbReference>
<evidence type="ECO:0000256" key="10">
    <source>
        <dbReference type="SAM" id="Phobius"/>
    </source>
</evidence>
<dbReference type="InterPro" id="IPR013059">
    <property type="entry name" value="Trp_tyr_transpt"/>
</dbReference>
<feature type="transmembrane region" description="Helical" evidence="10">
    <location>
        <begin position="369"/>
        <end position="391"/>
    </location>
</feature>
<feature type="transmembrane region" description="Helical" evidence="10">
    <location>
        <begin position="214"/>
        <end position="232"/>
    </location>
</feature>
<feature type="transmembrane region" description="Helical" evidence="10">
    <location>
        <begin position="181"/>
        <end position="207"/>
    </location>
</feature>
<dbReference type="AlphaFoldDB" id="A0A1I3MU87"/>
<dbReference type="NCBIfam" id="TIGR00837">
    <property type="entry name" value="araaP"/>
    <property type="match status" value="1"/>
</dbReference>
<dbReference type="Proteomes" id="UP000243887">
    <property type="component" value="Unassembled WGS sequence"/>
</dbReference>
<sequence>MKNKLLGSILIIAGSCIGGGMLAMPIIAAGVGFIGIASLLILIWIAMCGSALLMVRVYEFNNQEDGFNSLTQKYLGSFGNRIAGFSLLFLIYGLTAAYMSGGGSIVSNFLETIFGLSINPQLSVLLFSVIFGGIVSISTQWIDGATRALFIIKLVFLALLILAFIPFIKGENLLNMPLEKGLIITSIPIIFTSFGFHGSIPSIVLYLGGNQKKIRLAFIWGSLLPLIIYLLWQFAVLGSLEQNTFMVFLKDDAGLDGLINSIREMAHNPKINLFFSIFAATALGTSFLGVSVGLLDYYRDLLKEGKLLSLRLKASLLTFVPPLLFALFYPKGFLLALSYAALAGVILALVIPALLYYKAMRIHKLKIGILQYSLLLLIGILSLSVFVAHFYELIIS</sequence>
<dbReference type="PANTHER" id="PTHR46997:SF2">
    <property type="entry name" value="TYROSINE-SPECIFIC TRANSPORT SYSTEM"/>
    <property type="match status" value="1"/>
</dbReference>
<dbReference type="PROSITE" id="PS51257">
    <property type="entry name" value="PROKAR_LIPOPROTEIN"/>
    <property type="match status" value="1"/>
</dbReference>
<feature type="transmembrane region" description="Helical" evidence="10">
    <location>
        <begin position="78"/>
        <end position="98"/>
    </location>
</feature>
<dbReference type="RefSeq" id="WP_090678029.1">
    <property type="nucleotide sequence ID" value="NZ_FORU01000002.1"/>
</dbReference>
<feature type="transmembrane region" description="Helical" evidence="10">
    <location>
        <begin position="273"/>
        <end position="298"/>
    </location>
</feature>
<dbReference type="GO" id="GO:0003333">
    <property type="term" value="P:amino acid transmembrane transport"/>
    <property type="evidence" value="ECO:0007669"/>
    <property type="project" value="InterPro"/>
</dbReference>
<dbReference type="PRINTS" id="PR00166">
    <property type="entry name" value="AROAAPRMEASE"/>
</dbReference>
<keyword evidence="12" id="KW-1185">Reference proteome</keyword>
<reference evidence="12" key="1">
    <citation type="submission" date="2016-10" db="EMBL/GenBank/DDBJ databases">
        <authorList>
            <person name="Varghese N."/>
            <person name="Submissions S."/>
        </authorList>
    </citation>
    <scope>NUCLEOTIDE SEQUENCE [LARGE SCALE GENOMIC DNA]</scope>
    <source>
        <strain evidence="12">DSM 26542</strain>
    </source>
</reference>
<comment type="similarity">
    <text evidence="2">Belongs to the amino acid/polyamine transporter 2 family. Mtr/TnaB/TyrP permease subfamily.</text>
</comment>
<feature type="transmembrane region" description="Helical" evidence="10">
    <location>
        <begin position="310"/>
        <end position="329"/>
    </location>
</feature>
<keyword evidence="6 10" id="KW-0812">Transmembrane</keyword>
<dbReference type="InterPro" id="IPR018227">
    <property type="entry name" value="Amino_acid_transport_2"/>
</dbReference>
<dbReference type="EMBL" id="FORU01000002">
    <property type="protein sequence ID" value="SFJ00502.1"/>
    <property type="molecule type" value="Genomic_DNA"/>
</dbReference>
<dbReference type="InterPro" id="IPR013061">
    <property type="entry name" value="Trp/try_permease_CS"/>
</dbReference>
<dbReference type="GO" id="GO:0005886">
    <property type="term" value="C:plasma membrane"/>
    <property type="evidence" value="ECO:0007669"/>
    <property type="project" value="UniProtKB-SubCell"/>
</dbReference>
<dbReference type="GO" id="GO:0015173">
    <property type="term" value="F:aromatic amino acid transmembrane transporter activity"/>
    <property type="evidence" value="ECO:0007669"/>
    <property type="project" value="InterPro"/>
</dbReference>
<dbReference type="PANTHER" id="PTHR46997">
    <property type="entry name" value="LOW AFFINITY TRYPTOPHAN PERMEASE-RELATED"/>
    <property type="match status" value="1"/>
</dbReference>
<evidence type="ECO:0000256" key="1">
    <source>
        <dbReference type="ARBA" id="ARBA00004429"/>
    </source>
</evidence>
<keyword evidence="9 10" id="KW-0472">Membrane</keyword>
<dbReference type="Gene3D" id="1.20.1740.10">
    <property type="entry name" value="Amino acid/polyamine transporter I"/>
    <property type="match status" value="1"/>
</dbReference>